<accession>A0ABU9KWN8</accession>
<evidence type="ECO:0000256" key="2">
    <source>
        <dbReference type="ARBA" id="ARBA00011245"/>
    </source>
</evidence>
<dbReference type="PROSITE" id="PS51352">
    <property type="entry name" value="THIOREDOXIN_2"/>
    <property type="match status" value="1"/>
</dbReference>
<dbReference type="GO" id="GO:0140824">
    <property type="term" value="F:thioredoxin-dependent peroxiredoxin activity"/>
    <property type="evidence" value="ECO:0007669"/>
    <property type="project" value="UniProtKB-EC"/>
</dbReference>
<organism evidence="15 16">
    <name type="scientific">Lutimonas vermicola</name>
    <dbReference type="NCBI Taxonomy" id="414288"/>
    <lineage>
        <taxon>Bacteria</taxon>
        <taxon>Pseudomonadati</taxon>
        <taxon>Bacteroidota</taxon>
        <taxon>Flavobacteriia</taxon>
        <taxon>Flavobacteriales</taxon>
        <taxon>Flavobacteriaceae</taxon>
        <taxon>Lutimonas</taxon>
    </lineage>
</organism>
<evidence type="ECO:0000313" key="15">
    <source>
        <dbReference type="EMBL" id="MEL4454606.1"/>
    </source>
</evidence>
<evidence type="ECO:0000256" key="10">
    <source>
        <dbReference type="ARBA" id="ARBA00038489"/>
    </source>
</evidence>
<protein>
    <recommendedName>
        <fullName evidence="3">thioredoxin-dependent peroxiredoxin</fullName>
        <ecNumber evidence="3">1.11.1.24</ecNumber>
    </recommendedName>
    <alternativeName>
        <fullName evidence="9">Thioredoxin peroxidase</fullName>
    </alternativeName>
    <alternativeName>
        <fullName evidence="11">Thioredoxin-dependent peroxiredoxin Bcp</fullName>
    </alternativeName>
</protein>
<keyword evidence="16" id="KW-1185">Reference proteome</keyword>
<evidence type="ECO:0000256" key="7">
    <source>
        <dbReference type="ARBA" id="ARBA00023157"/>
    </source>
</evidence>
<keyword evidence="13" id="KW-0472">Membrane</keyword>
<evidence type="ECO:0000256" key="9">
    <source>
        <dbReference type="ARBA" id="ARBA00032824"/>
    </source>
</evidence>
<keyword evidence="13" id="KW-0812">Transmembrane</keyword>
<evidence type="ECO:0000256" key="13">
    <source>
        <dbReference type="SAM" id="Phobius"/>
    </source>
</evidence>
<keyword evidence="8" id="KW-0676">Redox-active center</keyword>
<evidence type="ECO:0000256" key="4">
    <source>
        <dbReference type="ARBA" id="ARBA00022559"/>
    </source>
</evidence>
<dbReference type="InterPro" id="IPR050924">
    <property type="entry name" value="Peroxiredoxin_BCP/PrxQ"/>
</dbReference>
<feature type="domain" description="Thioredoxin" evidence="14">
    <location>
        <begin position="30"/>
        <end position="180"/>
    </location>
</feature>
<reference evidence="15 16" key="1">
    <citation type="submission" date="2024-04" db="EMBL/GenBank/DDBJ databases">
        <title>whole genome sequencing of Lutimonas vermicola strain IMCC1616.</title>
        <authorList>
            <person name="Bae S.S."/>
        </authorList>
    </citation>
    <scope>NUCLEOTIDE SEQUENCE [LARGE SCALE GENOMIC DNA]</scope>
    <source>
        <strain evidence="15 16">IMCC1616</strain>
    </source>
</reference>
<comment type="catalytic activity">
    <reaction evidence="12">
        <text>a hydroperoxide + [thioredoxin]-dithiol = an alcohol + [thioredoxin]-disulfide + H2O</text>
        <dbReference type="Rhea" id="RHEA:62620"/>
        <dbReference type="Rhea" id="RHEA-COMP:10698"/>
        <dbReference type="Rhea" id="RHEA-COMP:10700"/>
        <dbReference type="ChEBI" id="CHEBI:15377"/>
        <dbReference type="ChEBI" id="CHEBI:29950"/>
        <dbReference type="ChEBI" id="CHEBI:30879"/>
        <dbReference type="ChEBI" id="CHEBI:35924"/>
        <dbReference type="ChEBI" id="CHEBI:50058"/>
        <dbReference type="EC" id="1.11.1.24"/>
    </reaction>
</comment>
<evidence type="ECO:0000256" key="1">
    <source>
        <dbReference type="ARBA" id="ARBA00003330"/>
    </source>
</evidence>
<evidence type="ECO:0000256" key="11">
    <source>
        <dbReference type="ARBA" id="ARBA00042639"/>
    </source>
</evidence>
<dbReference type="PIRSF" id="PIRSF000239">
    <property type="entry name" value="AHPC"/>
    <property type="match status" value="1"/>
</dbReference>
<dbReference type="Gene3D" id="3.40.30.10">
    <property type="entry name" value="Glutaredoxin"/>
    <property type="match status" value="1"/>
</dbReference>
<dbReference type="EC" id="1.11.1.24" evidence="3"/>
<comment type="function">
    <text evidence="1">Thiol-specific peroxidase that catalyzes the reduction of hydrogen peroxide and organic hydroperoxides to water and alcohols, respectively. Plays a role in cell protection against oxidative stress by detoxifying peroxides and as sensor of hydrogen peroxide-mediated signaling events.</text>
</comment>
<evidence type="ECO:0000256" key="5">
    <source>
        <dbReference type="ARBA" id="ARBA00022862"/>
    </source>
</evidence>
<dbReference type="RefSeq" id="WP_342158182.1">
    <property type="nucleotide sequence ID" value="NZ_JBCDNA010000001.1"/>
</dbReference>
<evidence type="ECO:0000256" key="3">
    <source>
        <dbReference type="ARBA" id="ARBA00013017"/>
    </source>
</evidence>
<dbReference type="EMBL" id="JBCDNA010000001">
    <property type="protein sequence ID" value="MEL4454606.1"/>
    <property type="molecule type" value="Genomic_DNA"/>
</dbReference>
<keyword evidence="4 15" id="KW-0575">Peroxidase</keyword>
<gene>
    <name evidence="15" type="ORF">AABB81_01770</name>
</gene>
<evidence type="ECO:0000259" key="14">
    <source>
        <dbReference type="PROSITE" id="PS51352"/>
    </source>
</evidence>
<feature type="transmembrane region" description="Helical" evidence="13">
    <location>
        <begin position="6"/>
        <end position="22"/>
    </location>
</feature>
<evidence type="ECO:0000313" key="16">
    <source>
        <dbReference type="Proteomes" id="UP001474120"/>
    </source>
</evidence>
<keyword evidence="13" id="KW-1133">Transmembrane helix</keyword>
<keyword evidence="6 15" id="KW-0560">Oxidoreductase</keyword>
<dbReference type="InterPro" id="IPR013766">
    <property type="entry name" value="Thioredoxin_domain"/>
</dbReference>
<dbReference type="PANTHER" id="PTHR42801">
    <property type="entry name" value="THIOREDOXIN-DEPENDENT PEROXIDE REDUCTASE"/>
    <property type="match status" value="1"/>
</dbReference>
<dbReference type="InterPro" id="IPR000866">
    <property type="entry name" value="AhpC/TSA"/>
</dbReference>
<evidence type="ECO:0000256" key="8">
    <source>
        <dbReference type="ARBA" id="ARBA00023284"/>
    </source>
</evidence>
<dbReference type="InterPro" id="IPR036249">
    <property type="entry name" value="Thioredoxin-like_sf"/>
</dbReference>
<dbReference type="SUPFAM" id="SSF52833">
    <property type="entry name" value="Thioredoxin-like"/>
    <property type="match status" value="1"/>
</dbReference>
<keyword evidence="5" id="KW-0049">Antioxidant</keyword>
<comment type="subunit">
    <text evidence="2">Monomer.</text>
</comment>
<name>A0ABU9KWN8_9FLAO</name>
<evidence type="ECO:0000256" key="12">
    <source>
        <dbReference type="ARBA" id="ARBA00049091"/>
    </source>
</evidence>
<dbReference type="PANTHER" id="PTHR42801:SF4">
    <property type="entry name" value="AHPC_TSA FAMILY PROTEIN"/>
    <property type="match status" value="1"/>
</dbReference>
<evidence type="ECO:0000256" key="6">
    <source>
        <dbReference type="ARBA" id="ARBA00023002"/>
    </source>
</evidence>
<dbReference type="InterPro" id="IPR024706">
    <property type="entry name" value="Peroxiredoxin_AhpC-typ"/>
</dbReference>
<dbReference type="Pfam" id="PF00578">
    <property type="entry name" value="AhpC-TSA"/>
    <property type="match status" value="1"/>
</dbReference>
<comment type="similarity">
    <text evidence="10">Belongs to the peroxiredoxin family. BCP/PrxQ subfamily.</text>
</comment>
<comment type="caution">
    <text evidence="15">The sequence shown here is derived from an EMBL/GenBank/DDBJ whole genome shotgun (WGS) entry which is preliminary data.</text>
</comment>
<dbReference type="CDD" id="cd03017">
    <property type="entry name" value="PRX_BCP"/>
    <property type="match status" value="1"/>
</dbReference>
<keyword evidence="7" id="KW-1015">Disulfide bond</keyword>
<sequence length="181" mass="20309">MFKKGLYIVGAIVMCMILFSVYRAKAQSALAVGDQLPSFSLKDQSGNTFNVDQFLGKTAMVIYFYPKDDTPGCTKEACSFRDSYEEFTDKNIKVIGISADDVESHRNFAEKYNLPFTLLADTDNKVRNLFGVKANMFGLIPGRVTYVVDKKGEIIFMYESQFKASSHIEESIKAIEASLEN</sequence>
<proteinExistence type="inferred from homology"/>
<dbReference type="Proteomes" id="UP001474120">
    <property type="component" value="Unassembled WGS sequence"/>
</dbReference>